<proteinExistence type="predicted"/>
<protein>
    <submittedName>
        <fullName evidence="2">Uncharacterized protein</fullName>
    </submittedName>
</protein>
<evidence type="ECO:0000313" key="3">
    <source>
        <dbReference type="Proteomes" id="UP000501705"/>
    </source>
</evidence>
<evidence type="ECO:0000256" key="1">
    <source>
        <dbReference type="SAM" id="MobiDB-lite"/>
    </source>
</evidence>
<feature type="region of interest" description="Disordered" evidence="1">
    <location>
        <begin position="1"/>
        <end position="32"/>
    </location>
</feature>
<accession>A0A6G9XQ26</accession>
<sequence>MRSFSDRPRFGDGAGPGHPHRAQHREQYARRDELPRLGYGRAGELADQVVNIAEPGADLAARIVPVR</sequence>
<dbReference type="RefSeq" id="WP_167462080.1">
    <property type="nucleotide sequence ID" value="NZ_CP046171.1"/>
</dbReference>
<dbReference type="EMBL" id="CP046171">
    <property type="protein sequence ID" value="QIS03009.1"/>
    <property type="molecule type" value="Genomic_DNA"/>
</dbReference>
<feature type="compositionally biased region" description="Basic and acidic residues" evidence="1">
    <location>
        <begin position="1"/>
        <end position="10"/>
    </location>
</feature>
<reference evidence="2 3" key="1">
    <citation type="journal article" date="2019" name="ACS Chem. Biol.">
        <title>Identification and Mobilization of a Cryptic Antibiotic Biosynthesis Gene Locus from a Human-Pathogenic Nocardia Isolate.</title>
        <authorList>
            <person name="Herisse M."/>
            <person name="Ishida K."/>
            <person name="Porter J.L."/>
            <person name="Howden B."/>
            <person name="Hertweck C."/>
            <person name="Stinear T.P."/>
            <person name="Pidot S.J."/>
        </authorList>
    </citation>
    <scope>NUCLEOTIDE SEQUENCE [LARGE SCALE GENOMIC DNA]</scope>
    <source>
        <strain evidence="2 3">AUSMDU00024985</strain>
    </source>
</reference>
<evidence type="ECO:0000313" key="2">
    <source>
        <dbReference type="EMBL" id="QIS03009.1"/>
    </source>
</evidence>
<organism evidence="2 3">
    <name type="scientific">Nocardia brasiliensis</name>
    <dbReference type="NCBI Taxonomy" id="37326"/>
    <lineage>
        <taxon>Bacteria</taxon>
        <taxon>Bacillati</taxon>
        <taxon>Actinomycetota</taxon>
        <taxon>Actinomycetes</taxon>
        <taxon>Mycobacteriales</taxon>
        <taxon>Nocardiaceae</taxon>
        <taxon>Nocardia</taxon>
    </lineage>
</organism>
<gene>
    <name evidence="2" type="ORF">F5X71_12415</name>
</gene>
<name>A0A6G9XQ26_NOCBR</name>
<dbReference type="AlphaFoldDB" id="A0A6G9XQ26"/>
<dbReference type="Proteomes" id="UP000501705">
    <property type="component" value="Chromosome"/>
</dbReference>